<sequence length="262" mass="29599">MNFQTMKHSYLLFIPLHEHFSQQTLLVMLLSSISLHNPSSLHRSMLFPSFIDALKDSLKDEKVGTLLDFLYSLLSGYHPLDQGIKLLSLVGTLLDFWYSWFFGYCPPDQGIKLLSPSGHYWTSGILGFLVIILPTKESNFFLGTLLDFWYSWLSHYYPPDIGIELLSTAGTLLICCIGILLDFCEMTAPGSFHLPIFSRKCIEPYAIASPRLNDHSGQKSTSDGNPSMPDDNIKSSMRRLSILQSSETNSKETKSLLGRLFE</sequence>
<keyword evidence="2" id="KW-0812">Transmembrane</keyword>
<comment type="caution">
    <text evidence="3">The sequence shown here is derived from an EMBL/GenBank/DDBJ whole genome shotgun (WGS) entry which is preliminary data.</text>
</comment>
<organism evidence="3 4">
    <name type="scientific">Zingiber officinale</name>
    <name type="common">Ginger</name>
    <name type="synonym">Amomum zingiber</name>
    <dbReference type="NCBI Taxonomy" id="94328"/>
    <lineage>
        <taxon>Eukaryota</taxon>
        <taxon>Viridiplantae</taxon>
        <taxon>Streptophyta</taxon>
        <taxon>Embryophyta</taxon>
        <taxon>Tracheophyta</taxon>
        <taxon>Spermatophyta</taxon>
        <taxon>Magnoliopsida</taxon>
        <taxon>Liliopsida</taxon>
        <taxon>Zingiberales</taxon>
        <taxon>Zingiberaceae</taxon>
        <taxon>Zingiber</taxon>
    </lineage>
</organism>
<feature type="region of interest" description="Disordered" evidence="1">
    <location>
        <begin position="212"/>
        <end position="232"/>
    </location>
</feature>
<proteinExistence type="predicted"/>
<accession>A0A8J5H8E6</accession>
<feature type="transmembrane region" description="Helical" evidence="2">
    <location>
        <begin position="163"/>
        <end position="184"/>
    </location>
</feature>
<name>A0A8J5H8E6_ZINOF</name>
<evidence type="ECO:0000313" key="3">
    <source>
        <dbReference type="EMBL" id="KAG6521449.1"/>
    </source>
</evidence>
<dbReference type="Proteomes" id="UP000734854">
    <property type="component" value="Unassembled WGS sequence"/>
</dbReference>
<keyword evidence="2" id="KW-0472">Membrane</keyword>
<dbReference type="EMBL" id="JACMSC010000005">
    <property type="protein sequence ID" value="KAG6521449.1"/>
    <property type="molecule type" value="Genomic_DNA"/>
</dbReference>
<evidence type="ECO:0000256" key="2">
    <source>
        <dbReference type="SAM" id="Phobius"/>
    </source>
</evidence>
<keyword evidence="2" id="KW-1133">Transmembrane helix</keyword>
<keyword evidence="4" id="KW-1185">Reference proteome</keyword>
<gene>
    <name evidence="3" type="ORF">ZIOFF_018568</name>
</gene>
<evidence type="ECO:0000313" key="4">
    <source>
        <dbReference type="Proteomes" id="UP000734854"/>
    </source>
</evidence>
<protein>
    <submittedName>
        <fullName evidence="3">Uncharacterized protein</fullName>
    </submittedName>
</protein>
<dbReference type="AlphaFoldDB" id="A0A8J5H8E6"/>
<evidence type="ECO:0000256" key="1">
    <source>
        <dbReference type="SAM" id="MobiDB-lite"/>
    </source>
</evidence>
<reference evidence="3 4" key="1">
    <citation type="submission" date="2020-08" db="EMBL/GenBank/DDBJ databases">
        <title>Plant Genome Project.</title>
        <authorList>
            <person name="Zhang R.-G."/>
        </authorList>
    </citation>
    <scope>NUCLEOTIDE SEQUENCE [LARGE SCALE GENOMIC DNA]</scope>
    <source>
        <tissue evidence="3">Rhizome</tissue>
    </source>
</reference>